<evidence type="ECO:0000313" key="3">
    <source>
        <dbReference type="EMBL" id="MBD3916189.1"/>
    </source>
</evidence>
<name>A0ABR8MQ19_9ACTN</name>
<keyword evidence="2" id="KW-0732">Signal</keyword>
<dbReference type="EMBL" id="JACXYY010000006">
    <property type="protein sequence ID" value="MBD3916189.1"/>
    <property type="molecule type" value="Genomic_DNA"/>
</dbReference>
<comment type="caution">
    <text evidence="3">The sequence shown here is derived from an EMBL/GenBank/DDBJ whole genome shotgun (WGS) entry which is preliminary data.</text>
</comment>
<proteinExistence type="predicted"/>
<feature type="region of interest" description="Disordered" evidence="1">
    <location>
        <begin position="36"/>
        <end position="67"/>
    </location>
</feature>
<accession>A0ABR8MQ19</accession>
<feature type="signal peptide" evidence="2">
    <location>
        <begin position="1"/>
        <end position="31"/>
    </location>
</feature>
<evidence type="ECO:0008006" key="5">
    <source>
        <dbReference type="Google" id="ProtNLM"/>
    </source>
</evidence>
<gene>
    <name evidence="3" type="ORF">IEZ25_16335</name>
</gene>
<organism evidence="3 4">
    <name type="scientific">Nocardioides hwasunensis</name>
    <dbReference type="NCBI Taxonomy" id="397258"/>
    <lineage>
        <taxon>Bacteria</taxon>
        <taxon>Bacillati</taxon>
        <taxon>Actinomycetota</taxon>
        <taxon>Actinomycetes</taxon>
        <taxon>Propionibacteriales</taxon>
        <taxon>Nocardioidaceae</taxon>
        <taxon>Nocardioides</taxon>
    </lineage>
</organism>
<evidence type="ECO:0000256" key="2">
    <source>
        <dbReference type="SAM" id="SignalP"/>
    </source>
</evidence>
<keyword evidence="4" id="KW-1185">Reference proteome</keyword>
<protein>
    <recommendedName>
        <fullName evidence="5">Secreted protein</fullName>
    </recommendedName>
</protein>
<sequence>MTTTRSFARSLAVAVALAGLTTGLVGTGATAASAHQVGAAAPRSGGDDDPAGDDHGGHGGDDDEVVRTGRCGAGATWKLKVKPDDGRLEVEGEVDSNVAGQRWRWTLRHNGSVSDRGAGTTTGRSGSFEVERTVVDLAGTDTIAFRAVHRGKVCRGVVNY</sequence>
<reference evidence="3 4" key="1">
    <citation type="submission" date="2020-09" db="EMBL/GenBank/DDBJ databases">
        <title>novel species in genus Nocardioides.</title>
        <authorList>
            <person name="Zhang G."/>
        </authorList>
    </citation>
    <scope>NUCLEOTIDE SEQUENCE [LARGE SCALE GENOMIC DNA]</scope>
    <source>
        <strain evidence="3 4">19197</strain>
    </source>
</reference>
<evidence type="ECO:0000256" key="1">
    <source>
        <dbReference type="SAM" id="MobiDB-lite"/>
    </source>
</evidence>
<dbReference type="RefSeq" id="WP_191200500.1">
    <property type="nucleotide sequence ID" value="NZ_BAAAPA010000006.1"/>
</dbReference>
<feature type="chain" id="PRO_5046699993" description="Secreted protein" evidence="2">
    <location>
        <begin position="32"/>
        <end position="160"/>
    </location>
</feature>
<evidence type="ECO:0000313" key="4">
    <source>
        <dbReference type="Proteomes" id="UP000649289"/>
    </source>
</evidence>
<dbReference type="Proteomes" id="UP000649289">
    <property type="component" value="Unassembled WGS sequence"/>
</dbReference>